<dbReference type="EMBL" id="VXIS01000333">
    <property type="protein sequence ID" value="KAA8894532.1"/>
    <property type="molecule type" value="Genomic_DNA"/>
</dbReference>
<protein>
    <submittedName>
        <fullName evidence="2">Uncharacterized protein</fullName>
    </submittedName>
</protein>
<feature type="compositionally biased region" description="Low complexity" evidence="1">
    <location>
        <begin position="31"/>
        <end position="44"/>
    </location>
</feature>
<name>A0A5J5EFR4_9PEZI</name>
<evidence type="ECO:0000313" key="2">
    <source>
        <dbReference type="EMBL" id="KAA8894532.1"/>
    </source>
</evidence>
<dbReference type="Proteomes" id="UP000326924">
    <property type="component" value="Unassembled WGS sequence"/>
</dbReference>
<evidence type="ECO:0000313" key="3">
    <source>
        <dbReference type="Proteomes" id="UP000326924"/>
    </source>
</evidence>
<sequence>MSASQVLDPRLQNLGAVPKAISLMDLSLAAEPSSSSSGLQPAAEGAAEGIAKNTAEGTAEPSAVTFRRVASNVPPPILDYSSKALYVESLAGHYDVLTFRLPHERLLTPVFNFPTRCHIR</sequence>
<dbReference type="AlphaFoldDB" id="A0A5J5EFR4"/>
<accession>A0A5J5EFR4</accession>
<feature type="region of interest" description="Disordered" evidence="1">
    <location>
        <begin position="31"/>
        <end position="62"/>
    </location>
</feature>
<proteinExistence type="predicted"/>
<comment type="caution">
    <text evidence="2">The sequence shown here is derived from an EMBL/GenBank/DDBJ whole genome shotgun (WGS) entry which is preliminary data.</text>
</comment>
<gene>
    <name evidence="2" type="ORF">FN846DRAFT_912817</name>
</gene>
<organism evidence="2 3">
    <name type="scientific">Sphaerosporella brunnea</name>
    <dbReference type="NCBI Taxonomy" id="1250544"/>
    <lineage>
        <taxon>Eukaryota</taxon>
        <taxon>Fungi</taxon>
        <taxon>Dikarya</taxon>
        <taxon>Ascomycota</taxon>
        <taxon>Pezizomycotina</taxon>
        <taxon>Pezizomycetes</taxon>
        <taxon>Pezizales</taxon>
        <taxon>Pyronemataceae</taxon>
        <taxon>Sphaerosporella</taxon>
    </lineage>
</organism>
<evidence type="ECO:0000256" key="1">
    <source>
        <dbReference type="SAM" id="MobiDB-lite"/>
    </source>
</evidence>
<dbReference type="InParanoid" id="A0A5J5EFR4"/>
<keyword evidence="3" id="KW-1185">Reference proteome</keyword>
<reference evidence="2 3" key="1">
    <citation type="submission" date="2019-09" db="EMBL/GenBank/DDBJ databases">
        <title>Draft genome of the ectomycorrhizal ascomycete Sphaerosporella brunnea.</title>
        <authorList>
            <consortium name="DOE Joint Genome Institute"/>
            <person name="Benucci G.M."/>
            <person name="Marozzi G."/>
            <person name="Antonielli L."/>
            <person name="Sanchez S."/>
            <person name="Marco P."/>
            <person name="Wang X."/>
            <person name="Falini L.B."/>
            <person name="Barry K."/>
            <person name="Haridas S."/>
            <person name="Lipzen A."/>
            <person name="Labutti K."/>
            <person name="Grigoriev I.V."/>
            <person name="Murat C."/>
            <person name="Martin F."/>
            <person name="Albertini E."/>
            <person name="Donnini D."/>
            <person name="Bonito G."/>
        </authorList>
    </citation>
    <scope>NUCLEOTIDE SEQUENCE [LARGE SCALE GENOMIC DNA]</scope>
    <source>
        <strain evidence="2 3">Sb_GMNB300</strain>
    </source>
</reference>